<accession>A0A1G7USD3</accession>
<dbReference type="STRING" id="218672.SAMN04489759_10894"/>
<dbReference type="PROSITE" id="PS51257">
    <property type="entry name" value="PROKAR_LIPOPROTEIN"/>
    <property type="match status" value="1"/>
</dbReference>
<dbReference type="AlphaFoldDB" id="A0A1G7USD3"/>
<name>A0A1G7USD3_9RHOB</name>
<dbReference type="OrthoDB" id="7867642at2"/>
<proteinExistence type="predicted"/>
<evidence type="ECO:0000313" key="1">
    <source>
        <dbReference type="EMBL" id="SDG50171.1"/>
    </source>
</evidence>
<evidence type="ECO:0008006" key="3">
    <source>
        <dbReference type="Google" id="ProtNLM"/>
    </source>
</evidence>
<sequence length="111" mass="11680">MLRTVLIAASLTALTACVEVQQVVDDTARQGSKGVVTEILATRFPQVPKGLITPFTDCIIDNADALELRELARAAVVGVEETTTGTVRTILSRPETRTCLLAAAPAAGMTL</sequence>
<dbReference type="Proteomes" id="UP000199399">
    <property type="component" value="Unassembled WGS sequence"/>
</dbReference>
<gene>
    <name evidence="1" type="ORF">SAMN04489759_10894</name>
</gene>
<dbReference type="RefSeq" id="WP_093743305.1">
    <property type="nucleotide sequence ID" value="NZ_FNBP01000008.1"/>
</dbReference>
<keyword evidence="2" id="KW-1185">Reference proteome</keyword>
<protein>
    <recommendedName>
        <fullName evidence="3">Succinate dehydrogenase</fullName>
    </recommendedName>
</protein>
<evidence type="ECO:0000313" key="2">
    <source>
        <dbReference type="Proteomes" id="UP000199399"/>
    </source>
</evidence>
<reference evidence="2" key="1">
    <citation type="submission" date="2016-10" db="EMBL/GenBank/DDBJ databases">
        <authorList>
            <person name="Varghese N."/>
            <person name="Submissions S."/>
        </authorList>
    </citation>
    <scope>NUCLEOTIDE SEQUENCE [LARGE SCALE GENOMIC DNA]</scope>
    <source>
        <strain evidence="2">DSM 16477</strain>
    </source>
</reference>
<organism evidence="1 2">
    <name type="scientific">Sulfitobacter delicatus</name>
    <dbReference type="NCBI Taxonomy" id="218672"/>
    <lineage>
        <taxon>Bacteria</taxon>
        <taxon>Pseudomonadati</taxon>
        <taxon>Pseudomonadota</taxon>
        <taxon>Alphaproteobacteria</taxon>
        <taxon>Rhodobacterales</taxon>
        <taxon>Roseobacteraceae</taxon>
        <taxon>Sulfitobacter</taxon>
    </lineage>
</organism>
<dbReference type="EMBL" id="FNBP01000008">
    <property type="protein sequence ID" value="SDG50171.1"/>
    <property type="molecule type" value="Genomic_DNA"/>
</dbReference>